<dbReference type="AlphaFoldDB" id="A0A9Q1JKZ9"/>
<protein>
    <submittedName>
        <fullName evidence="2">Uncharacterized protein</fullName>
    </submittedName>
</protein>
<reference evidence="2" key="1">
    <citation type="submission" date="2022-04" db="EMBL/GenBank/DDBJ databases">
        <title>Carnegiea gigantea Genome sequencing and assembly v2.</title>
        <authorList>
            <person name="Copetti D."/>
            <person name="Sanderson M.J."/>
            <person name="Burquez A."/>
            <person name="Wojciechowski M.F."/>
        </authorList>
    </citation>
    <scope>NUCLEOTIDE SEQUENCE</scope>
    <source>
        <strain evidence="2">SGP5-SGP5p</strain>
        <tissue evidence="2">Aerial part</tissue>
    </source>
</reference>
<name>A0A9Q1JKZ9_9CARY</name>
<organism evidence="2 3">
    <name type="scientific">Carnegiea gigantea</name>
    <dbReference type="NCBI Taxonomy" id="171969"/>
    <lineage>
        <taxon>Eukaryota</taxon>
        <taxon>Viridiplantae</taxon>
        <taxon>Streptophyta</taxon>
        <taxon>Embryophyta</taxon>
        <taxon>Tracheophyta</taxon>
        <taxon>Spermatophyta</taxon>
        <taxon>Magnoliopsida</taxon>
        <taxon>eudicotyledons</taxon>
        <taxon>Gunneridae</taxon>
        <taxon>Pentapetalae</taxon>
        <taxon>Caryophyllales</taxon>
        <taxon>Cactineae</taxon>
        <taxon>Cactaceae</taxon>
        <taxon>Cactoideae</taxon>
        <taxon>Echinocereeae</taxon>
        <taxon>Carnegiea</taxon>
    </lineage>
</organism>
<sequence length="195" mass="21974">MKFFKSQKWNGSISINESRKLATYIYTIKDPSRTSVEGFDDVAKVITIFFVKLLRKQMVIRTSIDNQALIEQLLKLCAPFSDKDISDAFFSIPHIKSPSPDDYSNGSKLISKYLVVTRLQVGNPLFKYLGVSITLTRLSKVECRALVDKILVRVKGLMPLIKRFLTFCGHLLSIPKGQGGSGDKERSFMDSVGSW</sequence>
<evidence type="ECO:0000313" key="2">
    <source>
        <dbReference type="EMBL" id="KAJ8422943.1"/>
    </source>
</evidence>
<evidence type="ECO:0000313" key="3">
    <source>
        <dbReference type="Proteomes" id="UP001153076"/>
    </source>
</evidence>
<comment type="caution">
    <text evidence="2">The sequence shown here is derived from an EMBL/GenBank/DDBJ whole genome shotgun (WGS) entry which is preliminary data.</text>
</comment>
<dbReference type="Proteomes" id="UP001153076">
    <property type="component" value="Unassembled WGS sequence"/>
</dbReference>
<keyword evidence="3" id="KW-1185">Reference proteome</keyword>
<gene>
    <name evidence="2" type="ORF">Cgig2_008701</name>
</gene>
<evidence type="ECO:0000256" key="1">
    <source>
        <dbReference type="SAM" id="MobiDB-lite"/>
    </source>
</evidence>
<dbReference type="EMBL" id="JAKOGI010002104">
    <property type="protein sequence ID" value="KAJ8422943.1"/>
    <property type="molecule type" value="Genomic_DNA"/>
</dbReference>
<feature type="region of interest" description="Disordered" evidence="1">
    <location>
        <begin position="176"/>
        <end position="195"/>
    </location>
</feature>
<accession>A0A9Q1JKZ9</accession>
<proteinExistence type="predicted"/>